<sequence>MTQKEIMERSNEEITIDELQEMEEYCVDLCRTDCLGSSGSHRGCTWYSLSFLNGEQVDVFVRGKYE</sequence>
<gene>
    <name evidence="1" type="ORF">AR1Y2_1479</name>
</gene>
<evidence type="ECO:0000313" key="1">
    <source>
        <dbReference type="EMBL" id="QCP34933.1"/>
    </source>
</evidence>
<dbReference type="Proteomes" id="UP000298653">
    <property type="component" value="Chromosome"/>
</dbReference>
<proteinExistence type="predicted"/>
<dbReference type="RefSeq" id="WP_022261439.1">
    <property type="nucleotide sequence ID" value="NZ_CP040058.1"/>
</dbReference>
<dbReference type="AlphaFoldDB" id="A0A4P8IG79"/>
<organism evidence="1 2">
    <name type="scientific">Anaerostipes rhamnosivorans</name>
    <dbReference type="NCBI Taxonomy" id="1229621"/>
    <lineage>
        <taxon>Bacteria</taxon>
        <taxon>Bacillati</taxon>
        <taxon>Bacillota</taxon>
        <taxon>Clostridia</taxon>
        <taxon>Lachnospirales</taxon>
        <taxon>Lachnospiraceae</taxon>
        <taxon>Anaerostipes</taxon>
    </lineage>
</organism>
<accession>A0A4P8IG79</accession>
<evidence type="ECO:0000313" key="2">
    <source>
        <dbReference type="Proteomes" id="UP000298653"/>
    </source>
</evidence>
<reference evidence="1 2" key="1">
    <citation type="submission" date="2019-05" db="EMBL/GenBank/DDBJ databases">
        <title>Complete genome sequencing of Anaerostipes rhamnosivorans.</title>
        <authorList>
            <person name="Bui T.P.N."/>
            <person name="de Vos W.M."/>
        </authorList>
    </citation>
    <scope>NUCLEOTIDE SEQUENCE [LARGE SCALE GENOMIC DNA]</scope>
    <source>
        <strain evidence="1 2">1y2</strain>
    </source>
</reference>
<name>A0A4P8IG79_9FIRM</name>
<dbReference type="EMBL" id="CP040058">
    <property type="protein sequence ID" value="QCP34933.1"/>
    <property type="molecule type" value="Genomic_DNA"/>
</dbReference>
<keyword evidence="2" id="KW-1185">Reference proteome</keyword>
<protein>
    <submittedName>
        <fullName evidence="1">Uncharacterized protein</fullName>
    </submittedName>
</protein>
<dbReference type="KEGG" id="arf:AR1Y2_1479"/>